<dbReference type="InterPro" id="IPR008969">
    <property type="entry name" value="CarboxyPept-like_regulatory"/>
</dbReference>
<evidence type="ECO:0000313" key="2">
    <source>
        <dbReference type="EMBL" id="AUS04061.1"/>
    </source>
</evidence>
<evidence type="ECO:0000313" key="3">
    <source>
        <dbReference type="Proteomes" id="UP000236592"/>
    </source>
</evidence>
<organism evidence="2 3">
    <name type="scientific">Pseudotamlana carrageenivorans</name>
    <dbReference type="NCBI Taxonomy" id="2069432"/>
    <lineage>
        <taxon>Bacteria</taxon>
        <taxon>Pseudomonadati</taxon>
        <taxon>Bacteroidota</taxon>
        <taxon>Flavobacteriia</taxon>
        <taxon>Flavobacteriales</taxon>
        <taxon>Flavobacteriaceae</taxon>
        <taxon>Pseudotamlana</taxon>
    </lineage>
</organism>
<sequence length="489" mass="56932">MKYLLLLMLLHLTNFLGYSQNFSAQIIAEDNKKAIPYANVKTNMNTGVISNEEGFFTININDSIKSLTISCLGFQQKTIPVDLIKTEHTIIELAISINQLDEVFISNKTLNVESIMAKVRENISVNYENNLMNHGIFSRTTNYAEFKKLDFEIEKASHIKKRNLQSANRELEAMAKEVKEGNIIQFEDFKGNIFVLNKDSTKIEASKATKILDSKNNFSLDDIQEKSQRIVLKYLDSSKTYKIKTGLFKLDDSLDLNDDKIKDLQKKEFQLNTLNSFTRKTLRRALFYKNAFLDKLINPKLYDYTLQTTTFNDALTYVIQFKPSKEGAKYTGLIYINGDSFAITQVDYDFFEDRHGKKINFKFFLGLKYIHSTSRGTIIFEKNSTNIYQPKYIKHIYGSYFYANRDVKFIENSNDKNKVRFSFTLEGDNRFKQEILFTSHTKLTSEDFKNIKQNKAVIYTQLEAFDKNFWGNEEILEPLNEMKNFNINP</sequence>
<gene>
    <name evidence="2" type="ORF">C1A40_00535</name>
</gene>
<keyword evidence="3" id="KW-1185">Reference proteome</keyword>
<name>A0A2I7SDU4_9FLAO</name>
<dbReference type="AlphaFoldDB" id="A0A2I7SDU4"/>
<dbReference type="KEGG" id="taj:C1A40_00535"/>
<evidence type="ECO:0000256" key="1">
    <source>
        <dbReference type="SAM" id="SignalP"/>
    </source>
</evidence>
<evidence type="ECO:0008006" key="4">
    <source>
        <dbReference type="Google" id="ProtNLM"/>
    </source>
</evidence>
<dbReference type="OrthoDB" id="1433475at2"/>
<keyword evidence="1" id="KW-0732">Signal</keyword>
<dbReference type="RefSeq" id="WP_102994183.1">
    <property type="nucleotide sequence ID" value="NZ_CP025938.1"/>
</dbReference>
<dbReference type="Proteomes" id="UP000236592">
    <property type="component" value="Chromosome"/>
</dbReference>
<feature type="signal peptide" evidence="1">
    <location>
        <begin position="1"/>
        <end position="24"/>
    </location>
</feature>
<reference evidence="3" key="1">
    <citation type="submission" date="2018-01" db="EMBL/GenBank/DDBJ databases">
        <title>Complete genome of Tamlana sp. UJ94.</title>
        <authorList>
            <person name="Jung J."/>
            <person name="Chung D."/>
            <person name="Bae S.S."/>
            <person name="Baek K."/>
        </authorList>
    </citation>
    <scope>NUCLEOTIDE SEQUENCE [LARGE SCALE GENOMIC DNA]</scope>
    <source>
        <strain evidence="3">UJ94</strain>
    </source>
</reference>
<proteinExistence type="predicted"/>
<dbReference type="Pfam" id="PF13715">
    <property type="entry name" value="CarbopepD_reg_2"/>
    <property type="match status" value="1"/>
</dbReference>
<dbReference type="EMBL" id="CP025938">
    <property type="protein sequence ID" value="AUS04061.1"/>
    <property type="molecule type" value="Genomic_DNA"/>
</dbReference>
<accession>A0A2I7SDU4</accession>
<dbReference type="SUPFAM" id="SSF49464">
    <property type="entry name" value="Carboxypeptidase regulatory domain-like"/>
    <property type="match status" value="1"/>
</dbReference>
<feature type="chain" id="PRO_5014435232" description="Carboxypeptidase-like regulatory domain-containing protein" evidence="1">
    <location>
        <begin position="25"/>
        <end position="489"/>
    </location>
</feature>
<protein>
    <recommendedName>
        <fullName evidence="4">Carboxypeptidase-like regulatory domain-containing protein</fullName>
    </recommendedName>
</protein>